<evidence type="ECO:0000313" key="2">
    <source>
        <dbReference type="EMBL" id="EFW14013.1"/>
    </source>
</evidence>
<dbReference type="Proteomes" id="UP000002497">
    <property type="component" value="Unassembled WGS sequence"/>
</dbReference>
<keyword evidence="1" id="KW-1133">Transmembrane helix</keyword>
<keyword evidence="1" id="KW-0812">Transmembrane</keyword>
<dbReference type="AlphaFoldDB" id="E9DHT1"/>
<keyword evidence="3" id="KW-1185">Reference proteome</keyword>
<reference evidence="3" key="2">
    <citation type="submission" date="2010-03" db="EMBL/GenBank/DDBJ databases">
        <title>The genome sequence of Coccidioides posadasii strain Silveira.</title>
        <authorList>
            <consortium name="The Broad Institute Genome Sequencing Center for Infectious Disease"/>
            <person name="Neafsey D."/>
            <person name="Orbach M."/>
            <person name="Henn M.R."/>
            <person name="Cole G.T."/>
            <person name="Galgiani J."/>
            <person name="Gardner M.J."/>
            <person name="Kirkland T.N."/>
            <person name="Taylor J.W."/>
            <person name="Young S.K."/>
            <person name="Zeng Q."/>
            <person name="Koehrsen M."/>
            <person name="Alvarado L."/>
            <person name="Berlin A."/>
            <person name="Borenstein D."/>
            <person name="Chapman S.B."/>
            <person name="Chen Z."/>
            <person name="Engels R."/>
            <person name="Freedman E."/>
            <person name="Gellesch M."/>
            <person name="Goldberg J."/>
            <person name="Griggs A."/>
            <person name="Gujja S."/>
            <person name="Heilman E."/>
            <person name="Heiman D."/>
            <person name="Howarth C."/>
            <person name="Jen D."/>
            <person name="Larson L."/>
            <person name="Mehta T."/>
            <person name="Neiman D."/>
            <person name="Park D."/>
            <person name="Pearson M."/>
            <person name="Richards J."/>
            <person name="Roberts A."/>
            <person name="Saif S."/>
            <person name="Shea T."/>
            <person name="Shenoy N."/>
            <person name="Sisk P."/>
            <person name="Stolte C."/>
            <person name="Sykes S."/>
            <person name="Walk T."/>
            <person name="White J."/>
            <person name="Yandava C."/>
            <person name="Haas B."/>
            <person name="Nusbaum C."/>
            <person name="Birren B."/>
        </authorList>
    </citation>
    <scope>NUCLEOTIDE SEQUENCE [LARGE SCALE GENOMIC DNA]</scope>
    <source>
        <strain evidence="3">RMSCC 757 / Silveira</strain>
    </source>
</reference>
<name>E9DHT1_COCPS</name>
<evidence type="ECO:0000256" key="1">
    <source>
        <dbReference type="SAM" id="Phobius"/>
    </source>
</evidence>
<dbReference type="EMBL" id="GL636509">
    <property type="protein sequence ID" value="EFW14013.1"/>
    <property type="molecule type" value="Genomic_DNA"/>
</dbReference>
<accession>E9DHT1</accession>
<organism evidence="3">
    <name type="scientific">Coccidioides posadasii (strain RMSCC 757 / Silveira)</name>
    <name type="common">Valley fever fungus</name>
    <dbReference type="NCBI Taxonomy" id="443226"/>
    <lineage>
        <taxon>Eukaryota</taxon>
        <taxon>Fungi</taxon>
        <taxon>Dikarya</taxon>
        <taxon>Ascomycota</taxon>
        <taxon>Pezizomycotina</taxon>
        <taxon>Eurotiomycetes</taxon>
        <taxon>Eurotiomycetidae</taxon>
        <taxon>Onygenales</taxon>
        <taxon>Onygenaceae</taxon>
        <taxon>Coccidioides</taxon>
    </lineage>
</organism>
<reference evidence="3" key="1">
    <citation type="journal article" date="2010" name="Genome Res.">
        <title>Population genomic sequencing of Coccidioides fungi reveals recent hybridization and transposon control.</title>
        <authorList>
            <person name="Neafsey D.E."/>
            <person name="Barker B.M."/>
            <person name="Sharpton T.J."/>
            <person name="Stajich J.E."/>
            <person name="Park D.J."/>
            <person name="Whiston E."/>
            <person name="Hung C.-Y."/>
            <person name="McMahan C."/>
            <person name="White J."/>
            <person name="Sykes S."/>
            <person name="Heiman D."/>
            <person name="Young S."/>
            <person name="Zeng Q."/>
            <person name="Abouelleil A."/>
            <person name="Aftuck L."/>
            <person name="Bessette D."/>
            <person name="Brown A."/>
            <person name="FitzGerald M."/>
            <person name="Lui A."/>
            <person name="Macdonald J.P."/>
            <person name="Priest M."/>
            <person name="Orbach M.J."/>
            <person name="Galgiani J.N."/>
            <person name="Kirkland T.N."/>
            <person name="Cole G.T."/>
            <person name="Birren B.W."/>
            <person name="Henn M.R."/>
            <person name="Taylor J.W."/>
            <person name="Rounsley S.D."/>
        </authorList>
    </citation>
    <scope>NUCLEOTIDE SEQUENCE [LARGE SCALE GENOMIC DNA]</scope>
    <source>
        <strain evidence="3">RMSCC 757 / Silveira</strain>
    </source>
</reference>
<proteinExistence type="predicted"/>
<dbReference type="VEuPathDB" id="FungiDB:CPSG_09380"/>
<gene>
    <name evidence="2" type="ORF">CPSG_09380</name>
</gene>
<keyword evidence="1" id="KW-0472">Membrane</keyword>
<sequence>MQRGTYPKKYMHIFKALPMFCLVQTVFICVGIAVLFSPQFEPNISIIAGSIEFIPLSEDSIGDSIRYASRIAAQSINKRGSSPNLI</sequence>
<protein>
    <submittedName>
        <fullName evidence="2">Predicted protein</fullName>
    </submittedName>
</protein>
<dbReference type="HOGENOM" id="CLU_2497725_0_0_1"/>
<evidence type="ECO:0000313" key="3">
    <source>
        <dbReference type="Proteomes" id="UP000002497"/>
    </source>
</evidence>
<feature type="transmembrane region" description="Helical" evidence="1">
    <location>
        <begin position="12"/>
        <end position="36"/>
    </location>
</feature>